<feature type="domain" description="Phytocyanin" evidence="3">
    <location>
        <begin position="1"/>
        <end position="95"/>
    </location>
</feature>
<dbReference type="InterPro" id="IPR003245">
    <property type="entry name" value="Phytocyanin_dom"/>
</dbReference>
<dbReference type="Gramene" id="TVU11708">
    <property type="protein sequence ID" value="TVU11708"/>
    <property type="gene ID" value="EJB05_45310"/>
</dbReference>
<protein>
    <recommendedName>
        <fullName evidence="3">Phytocyanin domain-containing protein</fullName>
    </recommendedName>
</protein>
<dbReference type="GO" id="GO:0009055">
    <property type="term" value="F:electron transfer activity"/>
    <property type="evidence" value="ECO:0007669"/>
    <property type="project" value="InterPro"/>
</dbReference>
<dbReference type="InterPro" id="IPR008972">
    <property type="entry name" value="Cupredoxin"/>
</dbReference>
<evidence type="ECO:0000313" key="5">
    <source>
        <dbReference type="Proteomes" id="UP000324897"/>
    </source>
</evidence>
<dbReference type="PANTHER" id="PTHR33021">
    <property type="entry name" value="BLUE COPPER PROTEIN"/>
    <property type="match status" value="1"/>
</dbReference>
<dbReference type="InterPro" id="IPR039391">
    <property type="entry name" value="Phytocyanin-like"/>
</dbReference>
<dbReference type="SUPFAM" id="SSF49503">
    <property type="entry name" value="Cupredoxins"/>
    <property type="match status" value="1"/>
</dbReference>
<dbReference type="Gene3D" id="2.60.40.420">
    <property type="entry name" value="Cupredoxins - blue copper proteins"/>
    <property type="match status" value="1"/>
</dbReference>
<dbReference type="PROSITE" id="PS51485">
    <property type="entry name" value="PHYTOCYANIN"/>
    <property type="match status" value="1"/>
</dbReference>
<comment type="caution">
    <text evidence="4">The sequence shown here is derived from an EMBL/GenBank/DDBJ whole genome shotgun (WGS) entry which is preliminary data.</text>
</comment>
<keyword evidence="2" id="KW-0186">Copper</keyword>
<gene>
    <name evidence="4" type="ORF">EJB05_45310</name>
</gene>
<dbReference type="InterPro" id="IPR028871">
    <property type="entry name" value="BlueCu_1_BS"/>
</dbReference>
<dbReference type="GO" id="GO:0046872">
    <property type="term" value="F:metal ion binding"/>
    <property type="evidence" value="ECO:0007669"/>
    <property type="project" value="UniProtKB-KW"/>
</dbReference>
<organism evidence="4 5">
    <name type="scientific">Eragrostis curvula</name>
    <name type="common">weeping love grass</name>
    <dbReference type="NCBI Taxonomy" id="38414"/>
    <lineage>
        <taxon>Eukaryota</taxon>
        <taxon>Viridiplantae</taxon>
        <taxon>Streptophyta</taxon>
        <taxon>Embryophyta</taxon>
        <taxon>Tracheophyta</taxon>
        <taxon>Spermatophyta</taxon>
        <taxon>Magnoliopsida</taxon>
        <taxon>Liliopsida</taxon>
        <taxon>Poales</taxon>
        <taxon>Poaceae</taxon>
        <taxon>PACMAD clade</taxon>
        <taxon>Chloridoideae</taxon>
        <taxon>Eragrostideae</taxon>
        <taxon>Eragrostidinae</taxon>
        <taxon>Eragrostis</taxon>
    </lineage>
</organism>
<evidence type="ECO:0000313" key="4">
    <source>
        <dbReference type="EMBL" id="TVU11708.1"/>
    </source>
</evidence>
<evidence type="ECO:0000256" key="1">
    <source>
        <dbReference type="ARBA" id="ARBA00022723"/>
    </source>
</evidence>
<dbReference type="EMBL" id="RWGY01000039">
    <property type="protein sequence ID" value="TVU11708.1"/>
    <property type="molecule type" value="Genomic_DNA"/>
</dbReference>
<dbReference type="PANTHER" id="PTHR33021:SF26">
    <property type="entry name" value="BASIC BLUE PROTEIN"/>
    <property type="match status" value="1"/>
</dbReference>
<keyword evidence="1" id="KW-0479">Metal-binding</keyword>
<proteinExistence type="predicted"/>
<keyword evidence="5" id="KW-1185">Reference proteome</keyword>
<dbReference type="Pfam" id="PF02298">
    <property type="entry name" value="Cu_bind_like"/>
    <property type="match status" value="1"/>
</dbReference>
<dbReference type="GO" id="GO:0005886">
    <property type="term" value="C:plasma membrane"/>
    <property type="evidence" value="ECO:0007669"/>
    <property type="project" value="TreeGrafter"/>
</dbReference>
<dbReference type="OrthoDB" id="1934652at2759"/>
<dbReference type="AlphaFoldDB" id="A0A5J9TL94"/>
<dbReference type="Proteomes" id="UP000324897">
    <property type="component" value="Chromosome 3"/>
</dbReference>
<evidence type="ECO:0000259" key="3">
    <source>
        <dbReference type="PROSITE" id="PS51485"/>
    </source>
</evidence>
<accession>A0A5J9TL94</accession>
<dbReference type="PROSITE" id="PS00196">
    <property type="entry name" value="COPPER_BLUE"/>
    <property type="match status" value="1"/>
</dbReference>
<name>A0A5J9TL94_9POAL</name>
<sequence>MTYIVLWATAPGGRATSRPGGSPARPSVPATYVLVFNYNKEKHNVAWVSKRGYRRCEVSPRGARDRVMLPRGTHYFICAMPGHCAAGMKLAVNAY</sequence>
<reference evidence="4 5" key="1">
    <citation type="journal article" date="2019" name="Sci. Rep.">
        <title>A high-quality genome of Eragrostis curvula grass provides insights into Poaceae evolution and supports new strategies to enhance forage quality.</title>
        <authorList>
            <person name="Carballo J."/>
            <person name="Santos B.A.C.M."/>
            <person name="Zappacosta D."/>
            <person name="Garbus I."/>
            <person name="Selva J.P."/>
            <person name="Gallo C.A."/>
            <person name="Diaz A."/>
            <person name="Albertini E."/>
            <person name="Caccamo M."/>
            <person name="Echenique V."/>
        </authorList>
    </citation>
    <scope>NUCLEOTIDE SEQUENCE [LARGE SCALE GENOMIC DNA]</scope>
    <source>
        <strain evidence="5">cv. Victoria</strain>
        <tissue evidence="4">Leaf</tissue>
    </source>
</reference>
<evidence type="ECO:0000256" key="2">
    <source>
        <dbReference type="ARBA" id="ARBA00023008"/>
    </source>
</evidence>